<dbReference type="EMBL" id="LUGH01000316">
    <property type="protein sequence ID" value="OBZ86240.1"/>
    <property type="molecule type" value="Genomic_DNA"/>
</dbReference>
<sequence length="199" mass="23273">LSKQRKKNCLNLAKDRIGWLREEWAHVTWSDESRYTTEGPDDGIRVFRQAGERHKDKFMIPTIKWEKDSVMVWECFFGAGIESLVFSDGSMDQVKFIDALSEKSQPWFLELATSHTGRVACEFDCWPAQGSYLSLIEHMWSTLELRIKERRYEVYNTQKSKRLLQDEWNRIGDDDLIARLVNSMKDRCQAVIDLKGGTT</sequence>
<dbReference type="Gene3D" id="3.30.420.10">
    <property type="entry name" value="Ribonuclease H-like superfamily/Ribonuclease H"/>
    <property type="match status" value="1"/>
</dbReference>
<dbReference type="Proteomes" id="UP000093000">
    <property type="component" value="Unassembled WGS sequence"/>
</dbReference>
<gene>
    <name evidence="1" type="primary">tc1a_6</name>
    <name evidence="1" type="ORF">A0J61_05701</name>
</gene>
<dbReference type="GO" id="GO:0003676">
    <property type="term" value="F:nucleic acid binding"/>
    <property type="evidence" value="ECO:0007669"/>
    <property type="project" value="InterPro"/>
</dbReference>
<name>A0A1C7NB65_9FUNG</name>
<evidence type="ECO:0000313" key="2">
    <source>
        <dbReference type="Proteomes" id="UP000093000"/>
    </source>
</evidence>
<dbReference type="InterPro" id="IPR036397">
    <property type="entry name" value="RNaseH_sf"/>
</dbReference>
<dbReference type="OrthoDB" id="2283219at2759"/>
<feature type="non-terminal residue" evidence="1">
    <location>
        <position position="1"/>
    </location>
</feature>
<dbReference type="STRING" id="101091.A0A1C7NB65"/>
<reference evidence="1 2" key="1">
    <citation type="submission" date="2016-03" db="EMBL/GenBank/DDBJ databases">
        <title>Choanephora cucurbitarum.</title>
        <authorList>
            <person name="Min B."/>
            <person name="Park H."/>
            <person name="Park J.-H."/>
            <person name="Shin H.-D."/>
            <person name="Choi I.-G."/>
        </authorList>
    </citation>
    <scope>NUCLEOTIDE SEQUENCE [LARGE SCALE GENOMIC DNA]</scope>
    <source>
        <strain evidence="1 2">KUS-F28377</strain>
    </source>
</reference>
<feature type="non-terminal residue" evidence="1">
    <location>
        <position position="199"/>
    </location>
</feature>
<evidence type="ECO:0000313" key="1">
    <source>
        <dbReference type="EMBL" id="OBZ86240.1"/>
    </source>
</evidence>
<accession>A0A1C7NB65</accession>
<keyword evidence="2" id="KW-1185">Reference proteome</keyword>
<organism evidence="1 2">
    <name type="scientific">Choanephora cucurbitarum</name>
    <dbReference type="NCBI Taxonomy" id="101091"/>
    <lineage>
        <taxon>Eukaryota</taxon>
        <taxon>Fungi</taxon>
        <taxon>Fungi incertae sedis</taxon>
        <taxon>Mucoromycota</taxon>
        <taxon>Mucoromycotina</taxon>
        <taxon>Mucoromycetes</taxon>
        <taxon>Mucorales</taxon>
        <taxon>Mucorineae</taxon>
        <taxon>Choanephoraceae</taxon>
        <taxon>Choanephoroideae</taxon>
        <taxon>Choanephora</taxon>
    </lineage>
</organism>
<protein>
    <submittedName>
        <fullName evidence="1">Transposable element Tc1 transposase</fullName>
    </submittedName>
</protein>
<proteinExistence type="predicted"/>
<comment type="caution">
    <text evidence="1">The sequence shown here is derived from an EMBL/GenBank/DDBJ whole genome shotgun (WGS) entry which is preliminary data.</text>
</comment>
<dbReference type="AlphaFoldDB" id="A0A1C7NB65"/>
<dbReference type="InParanoid" id="A0A1C7NB65"/>